<proteinExistence type="predicted"/>
<dbReference type="InterPro" id="IPR031622">
    <property type="entry name" value="Znf-SCNM1"/>
</dbReference>
<evidence type="ECO:0000313" key="4">
    <source>
        <dbReference type="Proteomes" id="UP000479710"/>
    </source>
</evidence>
<feature type="compositionally biased region" description="Acidic residues" evidence="1">
    <location>
        <begin position="70"/>
        <end position="81"/>
    </location>
</feature>
<dbReference type="PANTHER" id="PTHR32297:SF1">
    <property type="entry name" value="SODIUM CHANNEL MODIFIER 1"/>
    <property type="match status" value="1"/>
</dbReference>
<evidence type="ECO:0000259" key="2">
    <source>
        <dbReference type="Pfam" id="PF15803"/>
    </source>
</evidence>
<feature type="compositionally biased region" description="Polar residues" evidence="1">
    <location>
        <begin position="48"/>
        <end position="67"/>
    </location>
</feature>
<dbReference type="GO" id="GO:0005634">
    <property type="term" value="C:nucleus"/>
    <property type="evidence" value="ECO:0007669"/>
    <property type="project" value="TreeGrafter"/>
</dbReference>
<dbReference type="Pfam" id="PF15803">
    <property type="entry name" value="zf-SCNM1"/>
    <property type="match status" value="1"/>
</dbReference>
<dbReference type="AlphaFoldDB" id="A0A6G1D1V4"/>
<accession>A0A6G1D1V4</accession>
<reference evidence="3 4" key="1">
    <citation type="submission" date="2019-11" db="EMBL/GenBank/DDBJ databases">
        <title>Whole genome sequence of Oryza granulata.</title>
        <authorList>
            <person name="Li W."/>
        </authorList>
    </citation>
    <scope>NUCLEOTIDE SEQUENCE [LARGE SCALE GENOMIC DNA]</scope>
    <source>
        <strain evidence="4">cv. Menghai</strain>
        <tissue evidence="3">Leaf</tissue>
    </source>
</reference>
<dbReference type="PANTHER" id="PTHR32297">
    <property type="entry name" value="SODIUM CHANNEL MODIFIER 1"/>
    <property type="match status" value="1"/>
</dbReference>
<comment type="caution">
    <text evidence="3">The sequence shown here is derived from an EMBL/GenBank/DDBJ whole genome shotgun (WGS) entry which is preliminary data.</text>
</comment>
<sequence>MLPASASPSSSSPSASDSFRRLSNGKFVCLACPHRPVLDSPLMLSRGKQISKNARSKNSGSLLQDGSETAMEDDCGEREKT</sequence>
<gene>
    <name evidence="3" type="ORF">E2562_009748</name>
</gene>
<evidence type="ECO:0000313" key="3">
    <source>
        <dbReference type="EMBL" id="KAF0906396.1"/>
    </source>
</evidence>
<organism evidence="3 4">
    <name type="scientific">Oryza meyeriana var. granulata</name>
    <dbReference type="NCBI Taxonomy" id="110450"/>
    <lineage>
        <taxon>Eukaryota</taxon>
        <taxon>Viridiplantae</taxon>
        <taxon>Streptophyta</taxon>
        <taxon>Embryophyta</taxon>
        <taxon>Tracheophyta</taxon>
        <taxon>Spermatophyta</taxon>
        <taxon>Magnoliopsida</taxon>
        <taxon>Liliopsida</taxon>
        <taxon>Poales</taxon>
        <taxon>Poaceae</taxon>
        <taxon>BOP clade</taxon>
        <taxon>Oryzoideae</taxon>
        <taxon>Oryzeae</taxon>
        <taxon>Oryzinae</taxon>
        <taxon>Oryza</taxon>
        <taxon>Oryza meyeriana</taxon>
    </lineage>
</organism>
<evidence type="ECO:0000256" key="1">
    <source>
        <dbReference type="SAM" id="MobiDB-lite"/>
    </source>
</evidence>
<dbReference type="Proteomes" id="UP000479710">
    <property type="component" value="Unassembled WGS sequence"/>
</dbReference>
<dbReference type="OrthoDB" id="1924550at2759"/>
<name>A0A6G1D1V4_9ORYZ</name>
<dbReference type="GO" id="GO:0008380">
    <property type="term" value="P:RNA splicing"/>
    <property type="evidence" value="ECO:0007669"/>
    <property type="project" value="InterPro"/>
</dbReference>
<feature type="domain" description="Sodium channel modifier 1 zinc-finger" evidence="2">
    <location>
        <begin position="29"/>
        <end position="45"/>
    </location>
</feature>
<dbReference type="EMBL" id="SPHZ02000007">
    <property type="protein sequence ID" value="KAF0906396.1"/>
    <property type="molecule type" value="Genomic_DNA"/>
</dbReference>
<keyword evidence="4" id="KW-1185">Reference proteome</keyword>
<protein>
    <recommendedName>
        <fullName evidence="2">Sodium channel modifier 1 zinc-finger domain-containing protein</fullName>
    </recommendedName>
</protein>
<dbReference type="InterPro" id="IPR033570">
    <property type="entry name" value="SCNM1"/>
</dbReference>
<feature type="region of interest" description="Disordered" evidence="1">
    <location>
        <begin position="48"/>
        <end position="81"/>
    </location>
</feature>